<evidence type="ECO:0008006" key="3">
    <source>
        <dbReference type="Google" id="ProtNLM"/>
    </source>
</evidence>
<organism evidence="1 2">
    <name type="scientific">Photobacterium aphoticum</name>
    <dbReference type="NCBI Taxonomy" id="754436"/>
    <lineage>
        <taxon>Bacteria</taxon>
        <taxon>Pseudomonadati</taxon>
        <taxon>Pseudomonadota</taxon>
        <taxon>Gammaproteobacteria</taxon>
        <taxon>Vibrionales</taxon>
        <taxon>Vibrionaceae</taxon>
        <taxon>Photobacterium</taxon>
    </lineage>
</organism>
<dbReference type="AlphaFoldDB" id="A0A090QZL2"/>
<dbReference type="Pfam" id="PF08811">
    <property type="entry name" value="DUF1800"/>
    <property type="match status" value="1"/>
</dbReference>
<dbReference type="EMBL" id="BBMN01000024">
    <property type="protein sequence ID" value="GAL08331.1"/>
    <property type="molecule type" value="Genomic_DNA"/>
</dbReference>
<dbReference type="STRING" id="754436.JCM19237_2885"/>
<evidence type="ECO:0000313" key="2">
    <source>
        <dbReference type="Proteomes" id="UP000029227"/>
    </source>
</evidence>
<dbReference type="InterPro" id="IPR014917">
    <property type="entry name" value="DUF1800"/>
</dbReference>
<dbReference type="eggNOG" id="COG5267">
    <property type="taxonomic scope" value="Bacteria"/>
</dbReference>
<dbReference type="Proteomes" id="UP000029227">
    <property type="component" value="Unassembled WGS sequence"/>
</dbReference>
<accession>A0A090QZL2</accession>
<evidence type="ECO:0000313" key="1">
    <source>
        <dbReference type="EMBL" id="GAL08331.1"/>
    </source>
</evidence>
<comment type="caution">
    <text evidence="1">The sequence shown here is derived from an EMBL/GenBank/DDBJ whole genome shotgun (WGS) entry which is preliminary data.</text>
</comment>
<gene>
    <name evidence="1" type="ORF">JCM19237_2885</name>
</gene>
<dbReference type="PANTHER" id="PTHR43737:SF1">
    <property type="entry name" value="DUF1501 DOMAIN-CONTAINING PROTEIN"/>
    <property type="match status" value="1"/>
</dbReference>
<reference evidence="1 2" key="1">
    <citation type="journal article" date="2014" name="Genome Announc.">
        <title>Draft Genome Sequences of Two Vibrionaceae Species, Vibrio ponticus C121 and Photobacterium aphoticum C119, Isolated as Coral Reef Microbiota.</title>
        <authorList>
            <person name="Al-saari N."/>
            <person name="Meirelles P.M."/>
            <person name="Mino S."/>
            <person name="Suda W."/>
            <person name="Oshima K."/>
            <person name="Hattori M."/>
            <person name="Ohkuma M."/>
            <person name="Thompson F.L."/>
            <person name="Gomez-Gil B."/>
            <person name="Sawabe T."/>
            <person name="Sawabe T."/>
        </authorList>
    </citation>
    <scope>NUCLEOTIDE SEQUENCE [LARGE SCALE GENOMIC DNA]</scope>
    <source>
        <strain evidence="1 2">JCM 19237</strain>
    </source>
</reference>
<dbReference type="PANTHER" id="PTHR43737">
    <property type="entry name" value="BLL7424 PROTEIN"/>
    <property type="match status" value="1"/>
</dbReference>
<name>A0A090QZL2_9GAMM</name>
<sequence>MGESAWFEEQFNLPRVSQRQLTERFSYASGDNINEVSRMSAWWNCVIEGDDQLRQRMAYALSQVVVVSRFGGPDPQALSEYYDLLLDHAFGNYRDLLKAVTLSPAMGRYLTLEGSRKANPRLNSFPDENYAREVMQLFSMGLWRLDDDGMASLDGNGNRIPNYTQEDVEELARVLTGWRRRTYFQPMYSVANRHDFDQKVVLGQVFPAGQTPEQDVDQAIDMLFEHRNTPIFISKLLIQRLTISNPRREYVRRVANVFKNNGQGVRGDLKAVLKAILLDPDVLAGRAMADYQQTGNGARNFGKVKEPVIAMANLVRALQLKNNDSARWWDFPGTQGNFGQAPLQATSVFNFYEPDYAPKGELTDKQLYGPEFAILSMDVVRRISNRMWAAVVAGNETAKKRWSWDRTEFRNTVADHEAYIALVNERVFAGLMSAKLADFLRKMLAELTAKRYGPDRQVLDTLFAVQCSPEFRCQE</sequence>
<protein>
    <recommendedName>
        <fullName evidence="3">DUF1800 domain-containing protein</fullName>
    </recommendedName>
</protein>
<proteinExistence type="predicted"/>